<keyword evidence="3" id="KW-1185">Reference proteome</keyword>
<feature type="compositionally biased region" description="Basic and acidic residues" evidence="1">
    <location>
        <begin position="279"/>
        <end position="305"/>
    </location>
</feature>
<gene>
    <name evidence="2" type="ORF">NEMBOFW57_005502</name>
</gene>
<proteinExistence type="predicted"/>
<dbReference type="Proteomes" id="UP001197093">
    <property type="component" value="Unassembled WGS sequence"/>
</dbReference>
<accession>A0AAD4EX50</accession>
<feature type="compositionally biased region" description="Low complexity" evidence="1">
    <location>
        <begin position="42"/>
        <end position="54"/>
    </location>
</feature>
<reference evidence="2" key="1">
    <citation type="submission" date="2023-02" db="EMBL/GenBank/DDBJ databases">
        <authorList>
            <person name="Palmer J.M."/>
        </authorList>
    </citation>
    <scope>NUCLEOTIDE SEQUENCE</scope>
    <source>
        <strain evidence="2">FW57</strain>
    </source>
</reference>
<feature type="compositionally biased region" description="Polar residues" evidence="1">
    <location>
        <begin position="57"/>
        <end position="70"/>
    </location>
</feature>
<name>A0AAD4EX50_9PEZI</name>
<organism evidence="2 3">
    <name type="scientific">Staphylotrichum longicolle</name>
    <dbReference type="NCBI Taxonomy" id="669026"/>
    <lineage>
        <taxon>Eukaryota</taxon>
        <taxon>Fungi</taxon>
        <taxon>Dikarya</taxon>
        <taxon>Ascomycota</taxon>
        <taxon>Pezizomycotina</taxon>
        <taxon>Sordariomycetes</taxon>
        <taxon>Sordariomycetidae</taxon>
        <taxon>Sordariales</taxon>
        <taxon>Chaetomiaceae</taxon>
        <taxon>Staphylotrichum</taxon>
    </lineage>
</organism>
<sequence>MYRGSYSNRGRGGGSSWGSSWGSSRGSGRGSGRGGFRGGSRGNSNRNWNSSGRSAPNVVSQPASETSTALRRSKPRLFHTVGSINSSEENPNNAVFALVYAENQPQWMTENTIYVKSRLHLLPDYAEKHALLTAQHKEPTHEELMARITAKLTESIRFDRYGIADGPDMECFDEDDNITSLLVPGDWMSEVHELPTVAGVDTPSVKYRPAKHEPIAVYAGYGSIPDVTGFKFISWFLFEEIELFAANSSDLARRMQAKKWTADLGREWAAVKLVKVEKGEPEWRPSPDIRGKRDKEQKTGEKEGMGEVPEEGDDGAVRCAIVAADEAGNDSEGTVAVGQEVEQNAAWICATSSEEARAEEVEDDDTKIEEVKKADIEVEKPTEGDKAAVEEGDVNMGETTGGGANALETRSVDIKAEEAKTGEVKEKEA</sequence>
<evidence type="ECO:0000256" key="1">
    <source>
        <dbReference type="SAM" id="MobiDB-lite"/>
    </source>
</evidence>
<protein>
    <submittedName>
        <fullName evidence="2">Uncharacterized protein</fullName>
    </submittedName>
</protein>
<feature type="compositionally biased region" description="Gly residues" evidence="1">
    <location>
        <begin position="25"/>
        <end position="41"/>
    </location>
</feature>
<feature type="compositionally biased region" description="Basic and acidic residues" evidence="1">
    <location>
        <begin position="410"/>
        <end position="429"/>
    </location>
</feature>
<dbReference type="AlphaFoldDB" id="A0AAD4EX50"/>
<feature type="region of interest" description="Disordered" evidence="1">
    <location>
        <begin position="373"/>
        <end position="429"/>
    </location>
</feature>
<comment type="caution">
    <text evidence="2">The sequence shown here is derived from an EMBL/GenBank/DDBJ whole genome shotgun (WGS) entry which is preliminary data.</text>
</comment>
<feature type="region of interest" description="Disordered" evidence="1">
    <location>
        <begin position="1"/>
        <end position="74"/>
    </location>
</feature>
<feature type="region of interest" description="Disordered" evidence="1">
    <location>
        <begin position="279"/>
        <end position="312"/>
    </location>
</feature>
<evidence type="ECO:0000313" key="3">
    <source>
        <dbReference type="Proteomes" id="UP001197093"/>
    </source>
</evidence>
<evidence type="ECO:0000313" key="2">
    <source>
        <dbReference type="EMBL" id="KAG7289139.1"/>
    </source>
</evidence>
<feature type="compositionally biased region" description="Basic and acidic residues" evidence="1">
    <location>
        <begin position="373"/>
        <end position="389"/>
    </location>
</feature>
<dbReference type="EMBL" id="JAHCVI010000002">
    <property type="protein sequence ID" value="KAG7289139.1"/>
    <property type="molecule type" value="Genomic_DNA"/>
</dbReference>